<reference evidence="1" key="1">
    <citation type="journal article" date="2020" name="Nature">
        <title>Giant virus diversity and host interactions through global metagenomics.</title>
        <authorList>
            <person name="Schulz F."/>
            <person name="Roux S."/>
            <person name="Paez-Espino D."/>
            <person name="Jungbluth S."/>
            <person name="Walsh D.A."/>
            <person name="Denef V.J."/>
            <person name="McMahon K.D."/>
            <person name="Konstantinidis K.T."/>
            <person name="Eloe-Fadrosh E.A."/>
            <person name="Kyrpides N.C."/>
            <person name="Woyke T."/>
        </authorList>
    </citation>
    <scope>NUCLEOTIDE SEQUENCE</scope>
    <source>
        <strain evidence="1">GVMAG-M-3300027206-1</strain>
    </source>
</reference>
<dbReference type="AlphaFoldDB" id="A0A6C0JIP1"/>
<proteinExistence type="predicted"/>
<protein>
    <recommendedName>
        <fullName evidence="2">Tail protein</fullName>
    </recommendedName>
</protein>
<dbReference type="EMBL" id="MN740384">
    <property type="protein sequence ID" value="QHU03668.1"/>
    <property type="molecule type" value="Genomic_DNA"/>
</dbReference>
<organism evidence="1">
    <name type="scientific">viral metagenome</name>
    <dbReference type="NCBI Taxonomy" id="1070528"/>
    <lineage>
        <taxon>unclassified sequences</taxon>
        <taxon>metagenomes</taxon>
        <taxon>organismal metagenomes</taxon>
    </lineage>
</organism>
<evidence type="ECO:0008006" key="2">
    <source>
        <dbReference type="Google" id="ProtNLM"/>
    </source>
</evidence>
<sequence length="218" mass="24238">MTGTVFHVDPSENNVNVTGNLNVTGLTTFTGEMSVTGPTDVVGDLNVGGNIYGKGILINTTQYIDTTSRSTTSGSEQTGYITPWTSMKANSKVKLDVHIPYRNDGNGWGGSYHTIYMMVNKKVGTVPANHWVTLSTSGYHMVYYREILSYTNNFFIPLVVNEDFQIRFYHTYRVYNNGTLHINGAHHLNFKNDSDNAQFGIPHPHAGYVKFIVQEISG</sequence>
<name>A0A6C0JIP1_9ZZZZ</name>
<evidence type="ECO:0000313" key="1">
    <source>
        <dbReference type="EMBL" id="QHU03668.1"/>
    </source>
</evidence>
<accession>A0A6C0JIP1</accession>